<dbReference type="RefSeq" id="XP_004340688.1">
    <property type="nucleotide sequence ID" value="XM_004340640.1"/>
</dbReference>
<feature type="non-terminal residue" evidence="1">
    <location>
        <position position="103"/>
    </location>
</feature>
<dbReference type="AlphaFoldDB" id="L8H094"/>
<keyword evidence="2" id="KW-1185">Reference proteome</keyword>
<dbReference type="Gene3D" id="3.30.420.10">
    <property type="entry name" value="Ribonuclease H-like superfamily/Ribonuclease H"/>
    <property type="match status" value="1"/>
</dbReference>
<dbReference type="InterPro" id="IPR012337">
    <property type="entry name" value="RNaseH-like_sf"/>
</dbReference>
<evidence type="ECO:0000313" key="2">
    <source>
        <dbReference type="Proteomes" id="UP000011083"/>
    </source>
</evidence>
<dbReference type="EMBL" id="KB007948">
    <property type="protein sequence ID" value="ELR18645.1"/>
    <property type="molecule type" value="Genomic_DNA"/>
</dbReference>
<proteinExistence type="predicted"/>
<dbReference type="SUPFAM" id="SSF53098">
    <property type="entry name" value="Ribonuclease H-like"/>
    <property type="match status" value="1"/>
</dbReference>
<organism evidence="1 2">
    <name type="scientific">Acanthamoeba castellanii (strain ATCC 30010 / Neff)</name>
    <dbReference type="NCBI Taxonomy" id="1257118"/>
    <lineage>
        <taxon>Eukaryota</taxon>
        <taxon>Amoebozoa</taxon>
        <taxon>Discosea</taxon>
        <taxon>Longamoebia</taxon>
        <taxon>Centramoebida</taxon>
        <taxon>Acanthamoebidae</taxon>
        <taxon>Acanthamoeba</taxon>
    </lineage>
</organism>
<dbReference type="KEGG" id="acan:ACA1_392810"/>
<protein>
    <recommendedName>
        <fullName evidence="3">3'-5' exonuclease domain-containing protein</fullName>
    </recommendedName>
</protein>
<dbReference type="Proteomes" id="UP000011083">
    <property type="component" value="Unassembled WGS sequence"/>
</dbReference>
<dbReference type="VEuPathDB" id="AmoebaDB:ACA1_392810"/>
<evidence type="ECO:0000313" key="1">
    <source>
        <dbReference type="EMBL" id="ELR18645.1"/>
    </source>
</evidence>
<accession>L8H094</accession>
<evidence type="ECO:0008006" key="3">
    <source>
        <dbReference type="Google" id="ProtNLM"/>
    </source>
</evidence>
<dbReference type="GeneID" id="14919480"/>
<reference evidence="1 2" key="1">
    <citation type="journal article" date="2013" name="Genome Biol.">
        <title>Genome of Acanthamoeba castellanii highlights extensive lateral gene transfer and early evolution of tyrosine kinase signaling.</title>
        <authorList>
            <person name="Clarke M."/>
            <person name="Lohan A.J."/>
            <person name="Liu B."/>
            <person name="Lagkouvardos I."/>
            <person name="Roy S."/>
            <person name="Zafar N."/>
            <person name="Bertelli C."/>
            <person name="Schilde C."/>
            <person name="Kianianmomeni A."/>
            <person name="Burglin T.R."/>
            <person name="Frech C."/>
            <person name="Turcotte B."/>
            <person name="Kopec K.O."/>
            <person name="Synnott J.M."/>
            <person name="Choo C."/>
            <person name="Paponov I."/>
            <person name="Finkler A."/>
            <person name="Soon Heng Tan C."/>
            <person name="Hutchins A.P."/>
            <person name="Weinmeier T."/>
            <person name="Rattei T."/>
            <person name="Chu J.S."/>
            <person name="Gimenez G."/>
            <person name="Irimia M."/>
            <person name="Rigden D.J."/>
            <person name="Fitzpatrick D.A."/>
            <person name="Lorenzo-Morales J."/>
            <person name="Bateman A."/>
            <person name="Chiu C.H."/>
            <person name="Tang P."/>
            <person name="Hegemann P."/>
            <person name="Fromm H."/>
            <person name="Raoult D."/>
            <person name="Greub G."/>
            <person name="Miranda-Saavedra D."/>
            <person name="Chen N."/>
            <person name="Nash P."/>
            <person name="Ginger M.L."/>
            <person name="Horn M."/>
            <person name="Schaap P."/>
            <person name="Caler L."/>
            <person name="Loftus B."/>
        </authorList>
    </citation>
    <scope>NUCLEOTIDE SEQUENCE [LARGE SCALE GENOMIC DNA]</scope>
    <source>
        <strain evidence="1 2">Neff</strain>
    </source>
</reference>
<name>L8H094_ACACF</name>
<gene>
    <name evidence="1" type="ORF">ACA1_392810</name>
</gene>
<dbReference type="InterPro" id="IPR036397">
    <property type="entry name" value="RNaseH_sf"/>
</dbReference>
<dbReference type="GO" id="GO:0003676">
    <property type="term" value="F:nucleic acid binding"/>
    <property type="evidence" value="ECO:0007669"/>
    <property type="project" value="InterPro"/>
</dbReference>
<dbReference type="OrthoDB" id="1920326at2759"/>
<sequence length="103" mass="11913">MSARQTILEFEGRIIEITKHSQVDAAVDLLRKDAHWHDAGKDEPYAYVGFDMEWRPEFAPGQSNPVALIQVASEQVCLIFYMLQLRSMPKALEELLLDKYFLK</sequence>